<dbReference type="Pfam" id="PF01909">
    <property type="entry name" value="NTP_transf_2"/>
    <property type="match status" value="1"/>
</dbReference>
<protein>
    <recommendedName>
        <fullName evidence="1">Polymerase nucleotidyl transferase domain-containing protein</fullName>
    </recommendedName>
</protein>
<evidence type="ECO:0000313" key="3">
    <source>
        <dbReference type="Proteomes" id="UP000228596"/>
    </source>
</evidence>
<name>A0A2M6WWI1_9BACT</name>
<dbReference type="InterPro" id="IPR002934">
    <property type="entry name" value="Polymerase_NTP_transf_dom"/>
</dbReference>
<comment type="caution">
    <text evidence="2">The sequence shown here is derived from an EMBL/GenBank/DDBJ whole genome shotgun (WGS) entry which is preliminary data.</text>
</comment>
<sequence length="218" mass="25227">MVAGRILRFVPFLRMAGLNGSLSRGEAKQSSDIDFLIIARDGRLYTARFFAVLLVALTGWRRSGKKIAGRICLNCYLSASHPDVVPHNPQSNKKVAIGYRYLIPLVDDGKTAKKFFKINKWMGKNLKCRMQNEKFQPKADPPLTEKFKIINKYLKEKIFLEYPKQPKRTFEKLLSGRFGNFVERKLMDYERRRILGGACRGDEIFADEKEIRLHPQKN</sequence>
<evidence type="ECO:0000313" key="2">
    <source>
        <dbReference type="EMBL" id="PIT97154.1"/>
    </source>
</evidence>
<feature type="domain" description="Polymerase nucleotidyl transferase" evidence="1">
    <location>
        <begin position="17"/>
        <end position="43"/>
    </location>
</feature>
<dbReference type="Proteomes" id="UP000228596">
    <property type="component" value="Unassembled WGS sequence"/>
</dbReference>
<dbReference type="Gene3D" id="3.30.460.10">
    <property type="entry name" value="Beta Polymerase, domain 2"/>
    <property type="match status" value="1"/>
</dbReference>
<proteinExistence type="predicted"/>
<dbReference type="EMBL" id="PEZV01000032">
    <property type="protein sequence ID" value="PIT97154.1"/>
    <property type="molecule type" value="Genomic_DNA"/>
</dbReference>
<dbReference type="CDD" id="cd05403">
    <property type="entry name" value="NT_KNTase_like"/>
    <property type="match status" value="1"/>
</dbReference>
<dbReference type="InterPro" id="IPR043519">
    <property type="entry name" value="NT_sf"/>
</dbReference>
<organism evidence="2 3">
    <name type="scientific">Candidatus Berkelbacteria bacterium CG10_big_fil_rev_8_21_14_0_10_41_12</name>
    <dbReference type="NCBI Taxonomy" id="1974513"/>
    <lineage>
        <taxon>Bacteria</taxon>
        <taxon>Candidatus Berkelbacteria</taxon>
    </lineage>
</organism>
<gene>
    <name evidence="2" type="ORF">COT77_03015</name>
</gene>
<dbReference type="AlphaFoldDB" id="A0A2M6WWI1"/>
<accession>A0A2M6WWI1</accession>
<evidence type="ECO:0000259" key="1">
    <source>
        <dbReference type="Pfam" id="PF01909"/>
    </source>
</evidence>
<reference evidence="3" key="1">
    <citation type="submission" date="2017-09" db="EMBL/GenBank/DDBJ databases">
        <title>Depth-based differentiation of microbial function through sediment-hosted aquifers and enrichment of novel symbionts in the deep terrestrial subsurface.</title>
        <authorList>
            <person name="Probst A.J."/>
            <person name="Ladd B."/>
            <person name="Jarett J.K."/>
            <person name="Geller-Mcgrath D.E."/>
            <person name="Sieber C.M.K."/>
            <person name="Emerson J.B."/>
            <person name="Anantharaman K."/>
            <person name="Thomas B.C."/>
            <person name="Malmstrom R."/>
            <person name="Stieglmeier M."/>
            <person name="Klingl A."/>
            <person name="Woyke T."/>
            <person name="Ryan C.M."/>
            <person name="Banfield J.F."/>
        </authorList>
    </citation>
    <scope>NUCLEOTIDE SEQUENCE [LARGE SCALE GENOMIC DNA]</scope>
</reference>
<dbReference type="SUPFAM" id="SSF81301">
    <property type="entry name" value="Nucleotidyltransferase"/>
    <property type="match status" value="1"/>
</dbReference>
<dbReference type="GO" id="GO:0016779">
    <property type="term" value="F:nucleotidyltransferase activity"/>
    <property type="evidence" value="ECO:0007669"/>
    <property type="project" value="InterPro"/>
</dbReference>